<feature type="compositionally biased region" description="Basic residues" evidence="1">
    <location>
        <begin position="32"/>
        <end position="46"/>
    </location>
</feature>
<feature type="region of interest" description="Disordered" evidence="1">
    <location>
        <begin position="1"/>
        <end position="46"/>
    </location>
</feature>
<dbReference type="OrthoDB" id="9999940at2759"/>
<evidence type="ECO:0000256" key="1">
    <source>
        <dbReference type="SAM" id="MobiDB-lite"/>
    </source>
</evidence>
<accession>A0A026VTE2</accession>
<sequence length="81" mass="8790">MPANKSNLSTPRKEKSGNGLIPASTPTVAAASRKKKRSAYGSVKHKKHCKQYLVSVNNELKIMSHGPNGHVDAKGTFIPHR</sequence>
<evidence type="ECO:0000313" key="2">
    <source>
        <dbReference type="EMBL" id="EZA47012.1"/>
    </source>
</evidence>
<feature type="compositionally biased region" description="Polar residues" evidence="1">
    <location>
        <begin position="1"/>
        <end position="10"/>
    </location>
</feature>
<reference evidence="2 3" key="1">
    <citation type="journal article" date="2014" name="Curr. Biol.">
        <title>The genome of the clonal raider ant Cerapachys biroi.</title>
        <authorList>
            <person name="Oxley P.R."/>
            <person name="Ji L."/>
            <person name="Fetter-Pruneda I."/>
            <person name="McKenzie S.K."/>
            <person name="Li C."/>
            <person name="Hu H."/>
            <person name="Zhang G."/>
            <person name="Kronauer D.J."/>
        </authorList>
    </citation>
    <scope>NUCLEOTIDE SEQUENCE [LARGE SCALE GENOMIC DNA]</scope>
</reference>
<name>A0A026VTE2_OOCBI</name>
<organism evidence="2 3">
    <name type="scientific">Ooceraea biroi</name>
    <name type="common">Clonal raider ant</name>
    <name type="synonym">Cerapachys biroi</name>
    <dbReference type="NCBI Taxonomy" id="2015173"/>
    <lineage>
        <taxon>Eukaryota</taxon>
        <taxon>Metazoa</taxon>
        <taxon>Ecdysozoa</taxon>
        <taxon>Arthropoda</taxon>
        <taxon>Hexapoda</taxon>
        <taxon>Insecta</taxon>
        <taxon>Pterygota</taxon>
        <taxon>Neoptera</taxon>
        <taxon>Endopterygota</taxon>
        <taxon>Hymenoptera</taxon>
        <taxon>Apocrita</taxon>
        <taxon>Aculeata</taxon>
        <taxon>Formicoidea</taxon>
        <taxon>Formicidae</taxon>
        <taxon>Dorylinae</taxon>
        <taxon>Ooceraea</taxon>
    </lineage>
</organism>
<proteinExistence type="predicted"/>
<dbReference type="AlphaFoldDB" id="A0A026VTE2"/>
<keyword evidence="3" id="KW-1185">Reference proteome</keyword>
<dbReference type="EMBL" id="KK107979">
    <property type="protein sequence ID" value="EZA47012.1"/>
    <property type="molecule type" value="Genomic_DNA"/>
</dbReference>
<protein>
    <submittedName>
        <fullName evidence="2">Uncharacterized protein</fullName>
    </submittedName>
</protein>
<evidence type="ECO:0000313" key="3">
    <source>
        <dbReference type="Proteomes" id="UP000053097"/>
    </source>
</evidence>
<gene>
    <name evidence="2" type="ORF">X777_17011</name>
</gene>
<dbReference type="Proteomes" id="UP000053097">
    <property type="component" value="Unassembled WGS sequence"/>
</dbReference>